<dbReference type="CDD" id="cd00158">
    <property type="entry name" value="RHOD"/>
    <property type="match status" value="1"/>
</dbReference>
<reference evidence="3" key="1">
    <citation type="journal article" date="2020" name="mSystems">
        <title>Genome- and Community-Level Interaction Insights into Carbon Utilization and Element Cycling Functions of Hydrothermarchaeota in Hydrothermal Sediment.</title>
        <authorList>
            <person name="Zhou Z."/>
            <person name="Liu Y."/>
            <person name="Xu W."/>
            <person name="Pan J."/>
            <person name="Luo Z.H."/>
            <person name="Li M."/>
        </authorList>
    </citation>
    <scope>NUCLEOTIDE SEQUENCE [LARGE SCALE GENOMIC DNA]</scope>
    <source>
        <strain evidence="3">HyVt-233</strain>
    </source>
</reference>
<proteinExistence type="predicted"/>
<gene>
    <name evidence="3" type="ORF">ENG63_01220</name>
</gene>
<dbReference type="InterPro" id="IPR036873">
    <property type="entry name" value="Rhodanese-like_dom_sf"/>
</dbReference>
<dbReference type="InterPro" id="IPR001763">
    <property type="entry name" value="Rhodanese-like_dom"/>
</dbReference>
<evidence type="ECO:0000259" key="2">
    <source>
        <dbReference type="PROSITE" id="PS50206"/>
    </source>
</evidence>
<dbReference type="PROSITE" id="PS50206">
    <property type="entry name" value="RHODANESE_3"/>
    <property type="match status" value="1"/>
</dbReference>
<evidence type="ECO:0000313" key="3">
    <source>
        <dbReference type="EMBL" id="HDD43471.1"/>
    </source>
</evidence>
<protein>
    <recommendedName>
        <fullName evidence="2">Rhodanese domain-containing protein</fullName>
    </recommendedName>
</protein>
<evidence type="ECO:0000256" key="1">
    <source>
        <dbReference type="SAM" id="Phobius"/>
    </source>
</evidence>
<dbReference type="SUPFAM" id="SSF52821">
    <property type="entry name" value="Rhodanese/Cell cycle control phosphatase"/>
    <property type="match status" value="1"/>
</dbReference>
<dbReference type="Pfam" id="PF00581">
    <property type="entry name" value="Rhodanese"/>
    <property type="match status" value="1"/>
</dbReference>
<accession>A0A7C0Y858</accession>
<dbReference type="AlphaFoldDB" id="A0A7C0Y858"/>
<keyword evidence="1" id="KW-0812">Transmembrane</keyword>
<dbReference type="EMBL" id="DRBS01000049">
    <property type="protein sequence ID" value="HDD43471.1"/>
    <property type="molecule type" value="Genomic_DNA"/>
</dbReference>
<organism evidence="3">
    <name type="scientific">Desulfofervidus auxilii</name>
    <dbReference type="NCBI Taxonomy" id="1621989"/>
    <lineage>
        <taxon>Bacteria</taxon>
        <taxon>Pseudomonadati</taxon>
        <taxon>Thermodesulfobacteriota</taxon>
        <taxon>Candidatus Desulfofervidia</taxon>
        <taxon>Candidatus Desulfofervidales</taxon>
        <taxon>Candidatus Desulfofervidaceae</taxon>
        <taxon>Candidatus Desulfofervidus</taxon>
    </lineage>
</organism>
<feature type="transmembrane region" description="Helical" evidence="1">
    <location>
        <begin position="20"/>
        <end position="37"/>
    </location>
</feature>
<name>A0A7C0Y858_DESA2</name>
<keyword evidence="1" id="KW-1133">Transmembrane helix</keyword>
<dbReference type="SMART" id="SM00450">
    <property type="entry name" value="RHOD"/>
    <property type="match status" value="1"/>
</dbReference>
<dbReference type="Gene3D" id="3.40.250.10">
    <property type="entry name" value="Rhodanese-like domain"/>
    <property type="match status" value="1"/>
</dbReference>
<keyword evidence="1" id="KW-0472">Membrane</keyword>
<comment type="caution">
    <text evidence="3">The sequence shown here is derived from an EMBL/GenBank/DDBJ whole genome shotgun (WGS) entry which is preliminary data.</text>
</comment>
<sequence length="172" mass="19546">MVYDKKSIWFSNLNTALKQAALILILATLIALTTNEFREAKLPIFSSNSEETLELKVDCPLLTLEEAIKKYQEGKSIFIDARPKQEYNKEHIKGAINISLENLTDILSLKENITLDTEIIIYSASAKDELSINLLAMTLKDIGFHNIKLFLPGFSEWKKSKLPIETTNEKKN</sequence>
<feature type="domain" description="Rhodanese" evidence="2">
    <location>
        <begin position="72"/>
        <end position="166"/>
    </location>
</feature>
<dbReference type="Proteomes" id="UP000886289">
    <property type="component" value="Unassembled WGS sequence"/>
</dbReference>